<feature type="domain" description="Actin homologue MreB-like C-terminal" evidence="1">
    <location>
        <begin position="133"/>
        <end position="248"/>
    </location>
</feature>
<protein>
    <submittedName>
        <fullName evidence="2">ParM/StbA family protein</fullName>
    </submittedName>
</protein>
<dbReference type="Proteomes" id="UP000460287">
    <property type="component" value="Unassembled WGS sequence"/>
</dbReference>
<gene>
    <name evidence="2" type="ORF">FYJ33_15635</name>
</gene>
<name>A0A7X2N100_9CLOT</name>
<evidence type="ECO:0000313" key="3">
    <source>
        <dbReference type="Proteomes" id="UP000460287"/>
    </source>
</evidence>
<dbReference type="EMBL" id="VULX01000063">
    <property type="protein sequence ID" value="MSR92751.1"/>
    <property type="molecule type" value="Genomic_DNA"/>
</dbReference>
<dbReference type="AlphaFoldDB" id="A0A7X2N100"/>
<evidence type="ECO:0000313" key="2">
    <source>
        <dbReference type="EMBL" id="MSR92751.1"/>
    </source>
</evidence>
<evidence type="ECO:0000259" key="1">
    <source>
        <dbReference type="Pfam" id="PF21522"/>
    </source>
</evidence>
<dbReference type="InterPro" id="IPR043129">
    <property type="entry name" value="ATPase_NBD"/>
</dbReference>
<keyword evidence="3" id="KW-1185">Reference proteome</keyword>
<sequence>MKKGAKSKHDFRNRHRKLLYKDINFISKVSNVSGLLKSDPVNVGGRVKYLGEGQFDTEIRKAYKESYLYLLKTAVQKSTLDKNTNAVVGLPLMQYKEDKQYLINRILQSGILQDVDVLPEGIMTVDADYEGIVIDIGGGTTDICLLQFEGNRRKTLMPYSIPNGILSLESDFVNYINSKFGLDLLPADADRILRSGLYINGEQQYFNLDVYREFIENLISRIRIEYSLKTNKVILVGGGASRLYNSFKKRVPQAEIINNSFFANAVAFEDYGRSIWG</sequence>
<comment type="caution">
    <text evidence="2">The sequence shown here is derived from an EMBL/GenBank/DDBJ whole genome shotgun (WGS) entry which is preliminary data.</text>
</comment>
<dbReference type="Pfam" id="PF21522">
    <property type="entry name" value="MreB-like_C"/>
    <property type="match status" value="1"/>
</dbReference>
<proteinExistence type="predicted"/>
<accession>A0A7X2N100</accession>
<dbReference type="SUPFAM" id="SSF53067">
    <property type="entry name" value="Actin-like ATPase domain"/>
    <property type="match status" value="1"/>
</dbReference>
<dbReference type="Gene3D" id="3.30.420.40">
    <property type="match status" value="1"/>
</dbReference>
<reference evidence="2 3" key="1">
    <citation type="submission" date="2019-08" db="EMBL/GenBank/DDBJ databases">
        <title>In-depth cultivation of the pig gut microbiome towards novel bacterial diversity and tailored functional studies.</title>
        <authorList>
            <person name="Wylensek D."/>
            <person name="Hitch T.C.A."/>
            <person name="Clavel T."/>
        </authorList>
    </citation>
    <scope>NUCLEOTIDE SEQUENCE [LARGE SCALE GENOMIC DNA]</scope>
    <source>
        <strain evidence="2 3">WCA-383-APC-5B</strain>
    </source>
</reference>
<dbReference type="InterPro" id="IPR049067">
    <property type="entry name" value="MreB-like_C"/>
</dbReference>
<organism evidence="2 3">
    <name type="scientific">Inconstantimicrobium porci</name>
    <dbReference type="NCBI Taxonomy" id="2652291"/>
    <lineage>
        <taxon>Bacteria</taxon>
        <taxon>Bacillati</taxon>
        <taxon>Bacillota</taxon>
        <taxon>Clostridia</taxon>
        <taxon>Eubacteriales</taxon>
        <taxon>Clostridiaceae</taxon>
        <taxon>Inconstantimicrobium</taxon>
    </lineage>
</organism>